<proteinExistence type="predicted"/>
<dbReference type="PRINTS" id="PR00598">
    <property type="entry name" value="HTHMARR"/>
</dbReference>
<dbReference type="InterPro" id="IPR011991">
    <property type="entry name" value="ArsR-like_HTH"/>
</dbReference>
<dbReference type="Pfam" id="PF01047">
    <property type="entry name" value="MarR"/>
    <property type="match status" value="1"/>
</dbReference>
<accession>A0ABY4ZS10</accession>
<keyword evidence="1" id="KW-0805">Transcription regulation</keyword>
<dbReference type="InterPro" id="IPR036390">
    <property type="entry name" value="WH_DNA-bd_sf"/>
</dbReference>
<dbReference type="PANTHER" id="PTHR33164">
    <property type="entry name" value="TRANSCRIPTIONAL REGULATOR, MARR FAMILY"/>
    <property type="match status" value="1"/>
</dbReference>
<evidence type="ECO:0000256" key="3">
    <source>
        <dbReference type="ARBA" id="ARBA00023163"/>
    </source>
</evidence>
<dbReference type="PROSITE" id="PS50995">
    <property type="entry name" value="HTH_MARR_2"/>
    <property type="match status" value="1"/>
</dbReference>
<dbReference type="Gene3D" id="1.10.10.10">
    <property type="entry name" value="Winged helix-like DNA-binding domain superfamily/Winged helix DNA-binding domain"/>
    <property type="match status" value="1"/>
</dbReference>
<dbReference type="InterPro" id="IPR023187">
    <property type="entry name" value="Tscrpt_reg_MarR-type_CS"/>
</dbReference>
<evidence type="ECO:0000256" key="2">
    <source>
        <dbReference type="ARBA" id="ARBA00023125"/>
    </source>
</evidence>
<organism evidence="5 6">
    <name type="scientific">Caulobacter segnis</name>
    <dbReference type="NCBI Taxonomy" id="88688"/>
    <lineage>
        <taxon>Bacteria</taxon>
        <taxon>Pseudomonadati</taxon>
        <taxon>Pseudomonadota</taxon>
        <taxon>Alphaproteobacteria</taxon>
        <taxon>Caulobacterales</taxon>
        <taxon>Caulobacteraceae</taxon>
        <taxon>Caulobacter</taxon>
    </lineage>
</organism>
<dbReference type="SMART" id="SM00347">
    <property type="entry name" value="HTH_MARR"/>
    <property type="match status" value="1"/>
</dbReference>
<sequence length="149" mass="16480">MKSDLRDIHAAMMDLAGFLNRPQADDLLLREAGVSLDRALFPLLGRIGKKGPIGVVELADLAGRDHSVVSRQIAKLESLGLVERRPGKTDKRVREAMVTEKGQDLVDRLDAARQRLVGPMMAEWSDQELKDLARLLRKFVDGANAALKD</sequence>
<gene>
    <name evidence="5" type="ORF">MZV50_24145</name>
</gene>
<evidence type="ECO:0000256" key="1">
    <source>
        <dbReference type="ARBA" id="ARBA00023015"/>
    </source>
</evidence>
<dbReference type="InterPro" id="IPR000835">
    <property type="entry name" value="HTH_MarR-typ"/>
</dbReference>
<reference evidence="5 6" key="1">
    <citation type="submission" date="2022-04" db="EMBL/GenBank/DDBJ databases">
        <title>Genome sequence of soybean root-associated Caulobacter segnis RL271.</title>
        <authorList>
            <person name="Longley R."/>
            <person name="Bonito G."/>
            <person name="Trigodet F."/>
            <person name="Crosson S."/>
            <person name="Fiebig A."/>
        </authorList>
    </citation>
    <scope>NUCLEOTIDE SEQUENCE [LARGE SCALE GENOMIC DNA]</scope>
    <source>
        <strain evidence="5 6">RL271</strain>
    </source>
</reference>
<dbReference type="SUPFAM" id="SSF46785">
    <property type="entry name" value="Winged helix' DNA-binding domain"/>
    <property type="match status" value="1"/>
</dbReference>
<keyword evidence="2" id="KW-0238">DNA-binding</keyword>
<evidence type="ECO:0000259" key="4">
    <source>
        <dbReference type="PROSITE" id="PS50995"/>
    </source>
</evidence>
<feature type="domain" description="HTH marR-type" evidence="4">
    <location>
        <begin position="1"/>
        <end position="141"/>
    </location>
</feature>
<keyword evidence="6" id="KW-1185">Reference proteome</keyword>
<dbReference type="InterPro" id="IPR039422">
    <property type="entry name" value="MarR/SlyA-like"/>
</dbReference>
<keyword evidence="3" id="KW-0804">Transcription</keyword>
<dbReference type="PROSITE" id="PS01117">
    <property type="entry name" value="HTH_MARR_1"/>
    <property type="match status" value="1"/>
</dbReference>
<dbReference type="CDD" id="cd00090">
    <property type="entry name" value="HTH_ARSR"/>
    <property type="match status" value="1"/>
</dbReference>
<dbReference type="Proteomes" id="UP001057520">
    <property type="component" value="Chromosome"/>
</dbReference>
<protein>
    <submittedName>
        <fullName evidence="5">MarR family transcriptional regulator</fullName>
    </submittedName>
</protein>
<name>A0ABY4ZS10_9CAUL</name>
<evidence type="ECO:0000313" key="5">
    <source>
        <dbReference type="EMBL" id="USQ95597.1"/>
    </source>
</evidence>
<dbReference type="PANTHER" id="PTHR33164:SF57">
    <property type="entry name" value="MARR-FAMILY TRANSCRIPTIONAL REGULATOR"/>
    <property type="match status" value="1"/>
</dbReference>
<evidence type="ECO:0000313" key="6">
    <source>
        <dbReference type="Proteomes" id="UP001057520"/>
    </source>
</evidence>
<dbReference type="InterPro" id="IPR036388">
    <property type="entry name" value="WH-like_DNA-bd_sf"/>
</dbReference>
<dbReference type="EMBL" id="CP096040">
    <property type="protein sequence ID" value="USQ95597.1"/>
    <property type="molecule type" value="Genomic_DNA"/>
</dbReference>